<name>A0ABS9KE37_9BACT</name>
<evidence type="ECO:0000256" key="4">
    <source>
        <dbReference type="ARBA" id="ARBA00022840"/>
    </source>
</evidence>
<dbReference type="Proteomes" id="UP001165366">
    <property type="component" value="Unassembled WGS sequence"/>
</dbReference>
<dbReference type="NCBIfam" id="TIGR01923">
    <property type="entry name" value="menE"/>
    <property type="match status" value="1"/>
</dbReference>
<dbReference type="Gene3D" id="3.30.300.30">
    <property type="match status" value="1"/>
</dbReference>
<reference evidence="7" key="2">
    <citation type="submission" date="2024-05" db="EMBL/GenBank/DDBJ databases">
        <title>Rhodohalobacter halophilus gen. nov., sp. nov., a moderately halophilic member of the family Balneolaceae.</title>
        <authorList>
            <person name="Xia J."/>
        </authorList>
    </citation>
    <scope>NUCLEOTIDE SEQUENCE</scope>
    <source>
        <strain evidence="7">WB101</strain>
    </source>
</reference>
<dbReference type="PROSITE" id="PS00455">
    <property type="entry name" value="AMP_BINDING"/>
    <property type="match status" value="1"/>
</dbReference>
<dbReference type="SUPFAM" id="SSF56801">
    <property type="entry name" value="Acetyl-CoA synthetase-like"/>
    <property type="match status" value="1"/>
</dbReference>
<dbReference type="Gene3D" id="3.40.50.12780">
    <property type="entry name" value="N-terminal domain of ligase-like"/>
    <property type="match status" value="1"/>
</dbReference>
<organism evidence="7 8">
    <name type="scientific">Rhodohalobacter sulfatireducens</name>
    <dbReference type="NCBI Taxonomy" id="2911366"/>
    <lineage>
        <taxon>Bacteria</taxon>
        <taxon>Pseudomonadati</taxon>
        <taxon>Balneolota</taxon>
        <taxon>Balneolia</taxon>
        <taxon>Balneolales</taxon>
        <taxon>Balneolaceae</taxon>
        <taxon>Rhodohalobacter</taxon>
    </lineage>
</organism>
<protein>
    <submittedName>
        <fullName evidence="7">O-succinylbenzoate--CoA ligase</fullName>
        <ecNumber evidence="7">6.2.1.26</ecNumber>
    </submittedName>
</protein>
<keyword evidence="8" id="KW-1185">Reference proteome</keyword>
<gene>
    <name evidence="7" type="primary">menE</name>
    <name evidence="7" type="ORF">L6773_10950</name>
</gene>
<dbReference type="InterPro" id="IPR042099">
    <property type="entry name" value="ANL_N_sf"/>
</dbReference>
<dbReference type="EMBL" id="JAKLWS010000012">
    <property type="protein sequence ID" value="MCG2589088.1"/>
    <property type="molecule type" value="Genomic_DNA"/>
</dbReference>
<dbReference type="EC" id="6.2.1.26" evidence="7"/>
<feature type="domain" description="AMP-binding enzyme C-terminal" evidence="6">
    <location>
        <begin position="404"/>
        <end position="480"/>
    </location>
</feature>
<comment type="caution">
    <text evidence="7">The sequence shown here is derived from an EMBL/GenBank/DDBJ whole genome shotgun (WGS) entry which is preliminary data.</text>
</comment>
<dbReference type="Pfam" id="PF00501">
    <property type="entry name" value="AMP-binding"/>
    <property type="match status" value="1"/>
</dbReference>
<dbReference type="InterPro" id="IPR000873">
    <property type="entry name" value="AMP-dep_synth/lig_dom"/>
</dbReference>
<dbReference type="InterPro" id="IPR025110">
    <property type="entry name" value="AMP-bd_C"/>
</dbReference>
<dbReference type="InterPro" id="IPR045851">
    <property type="entry name" value="AMP-bd_C_sf"/>
</dbReference>
<keyword evidence="2 7" id="KW-0436">Ligase</keyword>
<keyword evidence="4" id="KW-0067">ATP-binding</keyword>
<accession>A0ABS9KE37</accession>
<keyword evidence="1" id="KW-0474">Menaquinone biosynthesis</keyword>
<dbReference type="InterPro" id="IPR020845">
    <property type="entry name" value="AMP-binding_CS"/>
</dbReference>
<evidence type="ECO:0000256" key="1">
    <source>
        <dbReference type="ARBA" id="ARBA00022428"/>
    </source>
</evidence>
<proteinExistence type="predicted"/>
<dbReference type="PANTHER" id="PTHR43201:SF32">
    <property type="entry name" value="2-SUCCINYLBENZOATE--COA LIGASE, CHLOROPLASTIC_PEROXISOMAL"/>
    <property type="match status" value="1"/>
</dbReference>
<keyword evidence="7" id="KW-0862">Zinc</keyword>
<keyword evidence="3" id="KW-0547">Nucleotide-binding</keyword>
<evidence type="ECO:0000256" key="3">
    <source>
        <dbReference type="ARBA" id="ARBA00022741"/>
    </source>
</evidence>
<keyword evidence="7" id="KW-0863">Zinc-finger</keyword>
<dbReference type="Pfam" id="PF13193">
    <property type="entry name" value="AMP-binding_C"/>
    <property type="match status" value="1"/>
</dbReference>
<evidence type="ECO:0000259" key="5">
    <source>
        <dbReference type="Pfam" id="PF00501"/>
    </source>
</evidence>
<sequence>MMGSSQRVPIYELPKENLTFLSTEHQSFTYKNLYQFCERIQTHFEAIQPSKDRPIFIVSDSSVETVFIIAASFLLKVPILPIHPKSKTYELESILDQVEPSAVFSNRAHSMDLLERYPELELPDEIFSFDEEDASVELALDEPEQIAGYFLTSGSTGMPKIVPIKRRQVFFAATSSAKNFKPGNNKYWLLCLPLNHVGGINVIYRSLLYHSAVYLVASFEEEKIRKLLHHKKSFEVASMVPTMLVKLMEDSFFRVHFNFKAILLGGGPISMDLINKSLTRGLPIVCSYGMTETCAQIAANPMLRSGGMYIPKKSVGSVFEPNQIEIRNDKQESLLYNESGHIWLKGSQVFDGYLDESINQNYIDEDGWFYTGDFGHINRKGHLFIENRRTDLIITGGENVNPIEVEEILNSFSSIKESAVVGIPDKKWGQKVTAFLVLSDTNSKLNKEEIEKGLNDALRSFKRPKEFVIISKLPKTETHKIKRSELIRLYREATK</sequence>
<evidence type="ECO:0000259" key="6">
    <source>
        <dbReference type="Pfam" id="PF13193"/>
    </source>
</evidence>
<feature type="domain" description="AMP-dependent synthetase/ligase" evidence="5">
    <location>
        <begin position="19"/>
        <end position="354"/>
    </location>
</feature>
<dbReference type="InterPro" id="IPR010192">
    <property type="entry name" value="MenE"/>
</dbReference>
<dbReference type="GO" id="GO:0008756">
    <property type="term" value="F:o-succinylbenzoate-CoA ligase activity"/>
    <property type="evidence" value="ECO:0007669"/>
    <property type="project" value="UniProtKB-EC"/>
</dbReference>
<evidence type="ECO:0000256" key="2">
    <source>
        <dbReference type="ARBA" id="ARBA00022598"/>
    </source>
</evidence>
<keyword evidence="7" id="KW-0479">Metal-binding</keyword>
<evidence type="ECO:0000313" key="7">
    <source>
        <dbReference type="EMBL" id="MCG2589088.1"/>
    </source>
</evidence>
<dbReference type="GO" id="GO:0008270">
    <property type="term" value="F:zinc ion binding"/>
    <property type="evidence" value="ECO:0007669"/>
    <property type="project" value="UniProtKB-KW"/>
</dbReference>
<reference evidence="7" key="1">
    <citation type="submission" date="2022-01" db="EMBL/GenBank/DDBJ databases">
        <authorList>
            <person name="Wang Y."/>
        </authorList>
    </citation>
    <scope>NUCLEOTIDE SEQUENCE</scope>
    <source>
        <strain evidence="7">WB101</strain>
    </source>
</reference>
<evidence type="ECO:0000313" key="8">
    <source>
        <dbReference type="Proteomes" id="UP001165366"/>
    </source>
</evidence>
<dbReference type="PANTHER" id="PTHR43201">
    <property type="entry name" value="ACYL-COA SYNTHETASE"/>
    <property type="match status" value="1"/>
</dbReference>